<reference evidence="1 2" key="1">
    <citation type="submission" date="2012-07" db="EMBL/GenBank/DDBJ databases">
        <title>Draft genome sequence of Desulfovibrio magneticus str. Maddingley MBC34 obtained from a metagenomic sequence of a methanogenic enrichment isolated from coal-seam formation water in Victoria, Australia.</title>
        <authorList>
            <person name="Greenfield P."/>
            <person name="Hendry P."/>
            <person name="Li D."/>
            <person name="Rosewarne C.P."/>
            <person name="Tran-Dinh N."/>
            <person name="Elbourne L.D.H."/>
            <person name="Paulsen I.T."/>
            <person name="Midgley D.J."/>
        </authorList>
    </citation>
    <scope>NUCLEOTIDE SEQUENCE [LARGE SCALE GENOMIC DNA]</scope>
    <source>
        <strain evidence="2">Maddingley MBC34</strain>
    </source>
</reference>
<dbReference type="Gene3D" id="3.40.50.1110">
    <property type="entry name" value="SGNH hydrolase"/>
    <property type="match status" value="1"/>
</dbReference>
<organism evidence="1 2">
    <name type="scientific">Solidesulfovibrio magneticus str. Maddingley MBC34</name>
    <dbReference type="NCBI Taxonomy" id="1206767"/>
    <lineage>
        <taxon>Bacteria</taxon>
        <taxon>Pseudomonadati</taxon>
        <taxon>Thermodesulfobacteriota</taxon>
        <taxon>Desulfovibrionia</taxon>
        <taxon>Desulfovibrionales</taxon>
        <taxon>Desulfovibrionaceae</taxon>
        <taxon>Solidesulfovibrio</taxon>
    </lineage>
</organism>
<gene>
    <name evidence="1" type="ORF">B193_2687</name>
</gene>
<name>K6H7Z4_9BACT</name>
<proteinExistence type="predicted"/>
<dbReference type="AlphaFoldDB" id="K6H7Z4"/>
<dbReference type="GO" id="GO:0016788">
    <property type="term" value="F:hydrolase activity, acting on ester bonds"/>
    <property type="evidence" value="ECO:0007669"/>
    <property type="project" value="UniProtKB-ARBA"/>
</dbReference>
<dbReference type="InterPro" id="IPR036514">
    <property type="entry name" value="SGNH_hydro_sf"/>
</dbReference>
<accession>K6H7Z4</accession>
<evidence type="ECO:0000313" key="2">
    <source>
        <dbReference type="Proteomes" id="UP000006272"/>
    </source>
</evidence>
<evidence type="ECO:0008006" key="3">
    <source>
        <dbReference type="Google" id="ProtNLM"/>
    </source>
</evidence>
<dbReference type="Proteomes" id="UP000006272">
    <property type="component" value="Unassembled WGS sequence"/>
</dbReference>
<dbReference type="SUPFAM" id="SSF52266">
    <property type="entry name" value="SGNH hydrolase"/>
    <property type="match status" value="1"/>
</dbReference>
<evidence type="ECO:0000313" key="1">
    <source>
        <dbReference type="EMBL" id="EKO38608.1"/>
    </source>
</evidence>
<dbReference type="PATRIC" id="fig|1206767.3.peg.2634"/>
<protein>
    <recommendedName>
        <fullName evidence="3">SGNH hydrolase-type esterase domain-containing protein</fullName>
    </recommendedName>
</protein>
<dbReference type="EMBL" id="ALAO01000228">
    <property type="protein sequence ID" value="EKO38608.1"/>
    <property type="molecule type" value="Genomic_DNA"/>
</dbReference>
<comment type="caution">
    <text evidence="1">The sequence shown here is derived from an EMBL/GenBank/DDBJ whole genome shotgun (WGS) entry which is preliminary data.</text>
</comment>
<sequence length="427" mass="48253">MKKSLQNVLLVCTSMLLAFLCVEAGARFWLAHKYLLGNFKTTSTFVQSDADQPGNTDPIGWETPNRTHFYYVYDENSDIVWKSIYHFNNMGLVSRRNYEPAKKPGEYRIAVIGDSFTASVQMIEPWPDRLEDVLNTDKSLMGKLGVTSFRVYNLGMYAAGFPDFVNLAKIAQKFDPDMVIVNYIAADFPRCNNCTTEIDNPLKDKAKQLVSGEIPVPIDAEGKEVGYLRVSCEQPPVDFSNDTCRHSYNLSLPPEMAADPAKVRKVKQEVVRRFLRGQLLTSLYPYSIAMALGKSPSLTDLRHPEWFKGPETKKRELTQEEIILQAASSLEAIRDMFPGKVFLAMLNPTYDDLTWQPAEDTTRALLTAAPWLSVKLMREYLPKDKSKEEMYAWFCLPHDGHMSDKGGEVYALTTARVIEEVLGGGKP</sequence>